<dbReference type="PROSITE" id="PS50164">
    <property type="entry name" value="GIY_YIG"/>
    <property type="match status" value="1"/>
</dbReference>
<dbReference type="CDD" id="cd10440">
    <property type="entry name" value="GIY-YIG_COG3680"/>
    <property type="match status" value="1"/>
</dbReference>
<reference evidence="2 3" key="1">
    <citation type="submission" date="2018-09" db="EMBL/GenBank/DDBJ databases">
        <authorList>
            <person name="Zhu H."/>
        </authorList>
    </citation>
    <scope>NUCLEOTIDE SEQUENCE [LARGE SCALE GENOMIC DNA]</scope>
    <source>
        <strain evidence="2 3">K2S05-167</strain>
    </source>
</reference>
<gene>
    <name evidence="2" type="ORF">D3875_15075</name>
</gene>
<feature type="domain" description="GIY-YIG" evidence="1">
    <location>
        <begin position="5"/>
        <end position="90"/>
    </location>
</feature>
<name>A0A418V9E2_9DEIO</name>
<dbReference type="Pfam" id="PF22945">
    <property type="entry name" value="LEM-3_GIY-YIG"/>
    <property type="match status" value="1"/>
</dbReference>
<sequence length="193" mass="20645">MSEDSSFYVYALKDPRNSPAAPFYIGKGTGTRSHDHLARVDDSLKGQRILDIRDSGMDVLVTRLVDQLTEIQALRLEAELIAAFGTVATGGLLTNAVMPSGLGAKQRTAVTVPSGAKEKAQIGLSLLKDAVMELAQANPQGITNSETASLLGLRSDYGGGSKDYLSYSLIGLLMREGKLKRLPSSKKHVAQVR</sequence>
<evidence type="ECO:0000313" key="2">
    <source>
        <dbReference type="EMBL" id="RJF72666.1"/>
    </source>
</evidence>
<dbReference type="InterPro" id="IPR000305">
    <property type="entry name" value="GIY-YIG_endonuc"/>
</dbReference>
<dbReference type="RefSeq" id="WP_119765030.1">
    <property type="nucleotide sequence ID" value="NZ_QYUJ01000014.1"/>
</dbReference>
<dbReference type="Proteomes" id="UP000286287">
    <property type="component" value="Unassembled WGS sequence"/>
</dbReference>
<dbReference type="EMBL" id="QYUJ01000014">
    <property type="protein sequence ID" value="RJF72666.1"/>
    <property type="molecule type" value="Genomic_DNA"/>
</dbReference>
<evidence type="ECO:0000259" key="1">
    <source>
        <dbReference type="PROSITE" id="PS50164"/>
    </source>
</evidence>
<protein>
    <submittedName>
        <fullName evidence="2">GIY-YIG nuclease family protein</fullName>
    </submittedName>
</protein>
<dbReference type="OrthoDB" id="67448at2"/>
<organism evidence="2 3">
    <name type="scientific">Deinococcus cavernae</name>
    <dbReference type="NCBI Taxonomy" id="2320857"/>
    <lineage>
        <taxon>Bacteria</taxon>
        <taxon>Thermotogati</taxon>
        <taxon>Deinococcota</taxon>
        <taxon>Deinococci</taxon>
        <taxon>Deinococcales</taxon>
        <taxon>Deinococcaceae</taxon>
        <taxon>Deinococcus</taxon>
    </lineage>
</organism>
<dbReference type="AlphaFoldDB" id="A0A418V9E2"/>
<proteinExistence type="predicted"/>
<comment type="caution">
    <text evidence="2">The sequence shown here is derived from an EMBL/GenBank/DDBJ whole genome shotgun (WGS) entry which is preliminary data.</text>
</comment>
<accession>A0A418V9E2</accession>
<evidence type="ECO:0000313" key="3">
    <source>
        <dbReference type="Proteomes" id="UP000286287"/>
    </source>
</evidence>
<keyword evidence="3" id="KW-1185">Reference proteome</keyword>